<sequence>MAQISRREAQEYERELCQRNFVDFIQFAWPQIDTAPFRANWHIKVLADHLQAMLDGAAEPRLLINICPGSAKSMIVNVMFPAWVWTRDPSKRIISASHKEKLAIRDSVKSRRLIQSEWYQRHWPTQLQGDQNAKAAFENLSGGAREAMPFTSMTGSRGNIVIIDDPLSVDDAKSPAYRDSVKETFLEAVPSRLNNPDTDLIIVVMQRLHEEDISGVILDKPDLGYDHLCIPLFADGEVRKPTSFGWTDHREEGENMFPARYTDRVVKGYKSSLGPFAFAGQYQQRPVPANDGFFLAEWFEDRYKLKTADYPGTLPKHLHYYMTSDHAPSGNGDYNVFRIWGVDTTKQLWLVDSFRKKCIMDEAMGIVRDSSGKTTIAETGALALIQKYSPMCWYPENDNTWIAIKGFVHSAMVETQTFCRIQELPTKGSGDKMGKAVAYQAMASMKRIHLPEGPIGDEALKEYATFPNGKHDDQVDADGAIARALADAMPAFAPEPVVHKVRDEYEQRYVGNDSDSCW</sequence>
<dbReference type="OrthoDB" id="9771580at2"/>
<evidence type="ECO:0000313" key="2">
    <source>
        <dbReference type="Proteomes" id="UP000244013"/>
    </source>
</evidence>
<protein>
    <recommendedName>
        <fullName evidence="3">Phage terminase large subunit-like protein</fullName>
    </recommendedName>
</protein>
<dbReference type="AlphaFoldDB" id="A0A2T5U254"/>
<dbReference type="Proteomes" id="UP000244013">
    <property type="component" value="Unassembled WGS sequence"/>
</dbReference>
<dbReference type="RefSeq" id="WP_107955007.1">
    <property type="nucleotide sequence ID" value="NZ_QAYE01000007.1"/>
</dbReference>
<evidence type="ECO:0000313" key="1">
    <source>
        <dbReference type="EMBL" id="PTW45595.1"/>
    </source>
</evidence>
<dbReference type="GeneID" id="91006908"/>
<organism evidence="1 2">
    <name type="scientific">Sphingomonas faeni</name>
    <dbReference type="NCBI Taxonomy" id="185950"/>
    <lineage>
        <taxon>Bacteria</taxon>
        <taxon>Pseudomonadati</taxon>
        <taxon>Pseudomonadota</taxon>
        <taxon>Alphaproteobacteria</taxon>
        <taxon>Sphingomonadales</taxon>
        <taxon>Sphingomonadaceae</taxon>
        <taxon>Sphingomonas</taxon>
    </lineage>
</organism>
<evidence type="ECO:0008006" key="3">
    <source>
        <dbReference type="Google" id="ProtNLM"/>
    </source>
</evidence>
<gene>
    <name evidence="1" type="ORF">C8J25_107280</name>
</gene>
<dbReference type="EMBL" id="QAYE01000007">
    <property type="protein sequence ID" value="PTW45595.1"/>
    <property type="molecule type" value="Genomic_DNA"/>
</dbReference>
<comment type="caution">
    <text evidence="1">The sequence shown here is derived from an EMBL/GenBank/DDBJ whole genome shotgun (WGS) entry which is preliminary data.</text>
</comment>
<name>A0A2T5U254_9SPHN</name>
<accession>A0A2T5U254</accession>
<dbReference type="Gene3D" id="3.40.50.300">
    <property type="entry name" value="P-loop containing nucleotide triphosphate hydrolases"/>
    <property type="match status" value="1"/>
</dbReference>
<dbReference type="InterPro" id="IPR027417">
    <property type="entry name" value="P-loop_NTPase"/>
</dbReference>
<reference evidence="1 2" key="1">
    <citation type="submission" date="2018-04" db="EMBL/GenBank/DDBJ databases">
        <title>Genomic Encyclopedia of Type Strains, Phase III (KMG-III): the genomes of soil and plant-associated and newly described type strains.</title>
        <authorList>
            <person name="Whitman W."/>
        </authorList>
    </citation>
    <scope>NUCLEOTIDE SEQUENCE [LARGE SCALE GENOMIC DNA]</scope>
    <source>
        <strain evidence="1 2">MA-olki</strain>
    </source>
</reference>
<proteinExistence type="predicted"/>